<organism evidence="1 2">
    <name type="scientific">Oopsacas minuta</name>
    <dbReference type="NCBI Taxonomy" id="111878"/>
    <lineage>
        <taxon>Eukaryota</taxon>
        <taxon>Metazoa</taxon>
        <taxon>Porifera</taxon>
        <taxon>Hexactinellida</taxon>
        <taxon>Hexasterophora</taxon>
        <taxon>Lyssacinosida</taxon>
        <taxon>Leucopsacidae</taxon>
        <taxon>Oopsacas</taxon>
    </lineage>
</organism>
<dbReference type="SUPFAM" id="SSF53098">
    <property type="entry name" value="Ribonuclease H-like"/>
    <property type="match status" value="1"/>
</dbReference>
<dbReference type="InterPro" id="IPR036397">
    <property type="entry name" value="RNaseH_sf"/>
</dbReference>
<reference evidence="1 2" key="1">
    <citation type="journal article" date="2023" name="BMC Biol.">
        <title>The compact genome of the sponge Oopsacas minuta (Hexactinellida) is lacking key metazoan core genes.</title>
        <authorList>
            <person name="Santini S."/>
            <person name="Schenkelaars Q."/>
            <person name="Jourda C."/>
            <person name="Duchesne M."/>
            <person name="Belahbib H."/>
            <person name="Rocher C."/>
            <person name="Selva M."/>
            <person name="Riesgo A."/>
            <person name="Vervoort M."/>
            <person name="Leys S.P."/>
            <person name="Kodjabachian L."/>
            <person name="Le Bivic A."/>
            <person name="Borchiellini C."/>
            <person name="Claverie J.M."/>
            <person name="Renard E."/>
        </authorList>
    </citation>
    <scope>NUCLEOTIDE SEQUENCE [LARGE SCALE GENOMIC DNA]</scope>
    <source>
        <strain evidence="1">SPO-2</strain>
    </source>
</reference>
<evidence type="ECO:0008006" key="3">
    <source>
        <dbReference type="Google" id="ProtNLM"/>
    </source>
</evidence>
<evidence type="ECO:0000313" key="2">
    <source>
        <dbReference type="Proteomes" id="UP001165289"/>
    </source>
</evidence>
<dbReference type="Gene3D" id="3.30.420.10">
    <property type="entry name" value="Ribonuclease H-like superfamily/Ribonuclease H"/>
    <property type="match status" value="1"/>
</dbReference>
<comment type="caution">
    <text evidence="1">The sequence shown here is derived from an EMBL/GenBank/DDBJ whole genome shotgun (WGS) entry which is preliminary data.</text>
</comment>
<proteinExistence type="predicted"/>
<gene>
    <name evidence="1" type="ORF">LOD99_1872</name>
</gene>
<dbReference type="InterPro" id="IPR012337">
    <property type="entry name" value="RNaseH-like_sf"/>
</dbReference>
<name>A0AAV7K4J4_9METZ</name>
<dbReference type="Proteomes" id="UP001165289">
    <property type="component" value="Unassembled WGS sequence"/>
</dbReference>
<keyword evidence="2" id="KW-1185">Reference proteome</keyword>
<evidence type="ECO:0000313" key="1">
    <source>
        <dbReference type="EMBL" id="KAI6655730.1"/>
    </source>
</evidence>
<dbReference type="GO" id="GO:0003676">
    <property type="term" value="F:nucleic acid binding"/>
    <property type="evidence" value="ECO:0007669"/>
    <property type="project" value="InterPro"/>
</dbReference>
<dbReference type="EMBL" id="JAKMXF010000177">
    <property type="protein sequence ID" value="KAI6655730.1"/>
    <property type="molecule type" value="Genomic_DNA"/>
</dbReference>
<accession>A0AAV7K4J4</accession>
<dbReference type="AlphaFoldDB" id="A0AAV7K4J4"/>
<sequence length="139" mass="15934">MLVAVCYLSKYVKARPLKSKRTLEEFKEYHEALKIDNRSSAAYHPRSNSLVEAINKVIDIKSKIDKFLLDPVADLIHEACLAANTHVKTATTTTPFKLMFGRDCNPVYLFRPSNVEIEKYFEDEPLMVQEASESSYDSR</sequence>
<protein>
    <recommendedName>
        <fullName evidence="3">Integrase catalytic domain-containing protein</fullName>
    </recommendedName>
</protein>